<reference evidence="5 6" key="1">
    <citation type="submission" date="2018-10" db="EMBL/GenBank/DDBJ databases">
        <authorList>
            <person name="Ekblom R."/>
            <person name="Jareborg N."/>
        </authorList>
    </citation>
    <scope>NUCLEOTIDE SEQUENCE [LARGE SCALE GENOMIC DNA]</scope>
    <source>
        <tissue evidence="5">Muscle</tissue>
    </source>
</reference>
<evidence type="ECO:0000313" key="5">
    <source>
        <dbReference type="EMBL" id="VCX41151.1"/>
    </source>
</evidence>
<dbReference type="InterPro" id="IPR020784">
    <property type="entry name" value="Ribosomal_uL11_N"/>
</dbReference>
<evidence type="ECO:0000313" key="6">
    <source>
        <dbReference type="Proteomes" id="UP000269945"/>
    </source>
</evidence>
<dbReference type="GO" id="GO:0022625">
    <property type="term" value="C:cytosolic large ribosomal subunit"/>
    <property type="evidence" value="ECO:0007669"/>
    <property type="project" value="TreeGrafter"/>
</dbReference>
<keyword evidence="6" id="KW-1185">Reference proteome</keyword>
<dbReference type="GO" id="GO:0070180">
    <property type="term" value="F:large ribosomal subunit rRNA binding"/>
    <property type="evidence" value="ECO:0007669"/>
    <property type="project" value="TreeGrafter"/>
</dbReference>
<evidence type="ECO:0000256" key="2">
    <source>
        <dbReference type="ARBA" id="ARBA00022980"/>
    </source>
</evidence>
<accession>A0A9X9MB94</accession>
<sequence>MPPEFNLRDIKVIYPRCTGGEVTATSALALKISPLGLSPRKFGDDIAKARGDGKGLKITMKLTIQNRQAQTEVVPSDLVLITKAFKEPPRDRKKQKNIKHCGKSLMMRLSILPNRCDTNPFY</sequence>
<dbReference type="FunFam" id="3.30.1550.10:FF:000002">
    <property type="entry name" value="60S ribosomal protein L12"/>
    <property type="match status" value="1"/>
</dbReference>
<dbReference type="EMBL" id="CYRY02045644">
    <property type="protein sequence ID" value="VCX41151.1"/>
    <property type="molecule type" value="Genomic_DNA"/>
</dbReference>
<feature type="domain" description="Large ribosomal subunit protein uL11 N-terminal" evidence="4">
    <location>
        <begin position="14"/>
        <end position="69"/>
    </location>
</feature>
<dbReference type="Pfam" id="PF03946">
    <property type="entry name" value="Ribosomal_L11_N"/>
    <property type="match status" value="1"/>
</dbReference>
<gene>
    <name evidence="5" type="ORF">BN2614_LOCUS1</name>
</gene>
<dbReference type="SMART" id="SM00649">
    <property type="entry name" value="RL11"/>
    <property type="match status" value="1"/>
</dbReference>
<proteinExistence type="inferred from homology"/>
<dbReference type="InterPro" id="IPR000911">
    <property type="entry name" value="Ribosomal_uL11"/>
</dbReference>
<dbReference type="SUPFAM" id="SSF54747">
    <property type="entry name" value="Ribosomal L11/L12e N-terminal domain"/>
    <property type="match status" value="1"/>
</dbReference>
<evidence type="ECO:0000256" key="1">
    <source>
        <dbReference type="ARBA" id="ARBA00010537"/>
    </source>
</evidence>
<comment type="caution">
    <text evidence="5">The sequence shown here is derived from an EMBL/GenBank/DDBJ whole genome shotgun (WGS) entry which is preliminary data.</text>
</comment>
<dbReference type="GO" id="GO:0006412">
    <property type="term" value="P:translation"/>
    <property type="evidence" value="ECO:0007669"/>
    <property type="project" value="InterPro"/>
</dbReference>
<name>A0A9X9MB94_GULGU</name>
<dbReference type="PANTHER" id="PTHR11661:SF2">
    <property type="entry name" value="LARGE RIBOSOMAL SUBUNIT PROTEIN UL11"/>
    <property type="match status" value="1"/>
</dbReference>
<dbReference type="InterPro" id="IPR036796">
    <property type="entry name" value="Ribosomal_uL11_N_sf"/>
</dbReference>
<organism evidence="5 6">
    <name type="scientific">Gulo gulo</name>
    <name type="common">Wolverine</name>
    <name type="synonym">Gluton</name>
    <dbReference type="NCBI Taxonomy" id="48420"/>
    <lineage>
        <taxon>Eukaryota</taxon>
        <taxon>Metazoa</taxon>
        <taxon>Chordata</taxon>
        <taxon>Craniata</taxon>
        <taxon>Vertebrata</taxon>
        <taxon>Euteleostomi</taxon>
        <taxon>Mammalia</taxon>
        <taxon>Eutheria</taxon>
        <taxon>Laurasiatheria</taxon>
        <taxon>Carnivora</taxon>
        <taxon>Caniformia</taxon>
        <taxon>Musteloidea</taxon>
        <taxon>Mustelidae</taxon>
        <taxon>Guloninae</taxon>
        <taxon>Gulo</taxon>
    </lineage>
</organism>
<protein>
    <recommendedName>
        <fullName evidence="4">Large ribosomal subunit protein uL11 N-terminal domain-containing protein</fullName>
    </recommendedName>
</protein>
<dbReference type="Proteomes" id="UP000269945">
    <property type="component" value="Unassembled WGS sequence"/>
</dbReference>
<dbReference type="AlphaFoldDB" id="A0A9X9MB94"/>
<keyword evidence="2" id="KW-0689">Ribosomal protein</keyword>
<dbReference type="GO" id="GO:0003735">
    <property type="term" value="F:structural constituent of ribosome"/>
    <property type="evidence" value="ECO:0007669"/>
    <property type="project" value="InterPro"/>
</dbReference>
<dbReference type="Gene3D" id="3.30.1550.10">
    <property type="entry name" value="Ribosomal protein L11/L12, N-terminal domain"/>
    <property type="match status" value="1"/>
</dbReference>
<dbReference type="PANTHER" id="PTHR11661">
    <property type="entry name" value="60S RIBOSOMAL PROTEIN L12"/>
    <property type="match status" value="1"/>
</dbReference>
<evidence type="ECO:0000259" key="4">
    <source>
        <dbReference type="Pfam" id="PF03946"/>
    </source>
</evidence>
<evidence type="ECO:0000256" key="3">
    <source>
        <dbReference type="ARBA" id="ARBA00023274"/>
    </source>
</evidence>
<comment type="similarity">
    <text evidence="1">Belongs to the universal ribosomal protein uL11 family.</text>
</comment>
<keyword evidence="3" id="KW-0687">Ribonucleoprotein</keyword>